<reference evidence="2" key="1">
    <citation type="submission" date="2022-10" db="EMBL/GenBank/DDBJ databases">
        <title>Genome assembly of Pristionchus species.</title>
        <authorList>
            <person name="Yoshida K."/>
            <person name="Sommer R.J."/>
        </authorList>
    </citation>
    <scope>NUCLEOTIDE SEQUENCE [LARGE SCALE GENOMIC DNA]</scope>
    <source>
        <strain evidence="2">RS5460</strain>
    </source>
</reference>
<keyword evidence="2" id="KW-1185">Reference proteome</keyword>
<organism evidence="1 2">
    <name type="scientific">Pristionchus mayeri</name>
    <dbReference type="NCBI Taxonomy" id="1317129"/>
    <lineage>
        <taxon>Eukaryota</taxon>
        <taxon>Metazoa</taxon>
        <taxon>Ecdysozoa</taxon>
        <taxon>Nematoda</taxon>
        <taxon>Chromadorea</taxon>
        <taxon>Rhabditida</taxon>
        <taxon>Rhabditina</taxon>
        <taxon>Diplogasteromorpha</taxon>
        <taxon>Diplogasteroidea</taxon>
        <taxon>Neodiplogasteridae</taxon>
        <taxon>Pristionchus</taxon>
    </lineage>
</organism>
<comment type="caution">
    <text evidence="1">The sequence shown here is derived from an EMBL/GenBank/DDBJ whole genome shotgun (WGS) entry which is preliminary data.</text>
</comment>
<dbReference type="Proteomes" id="UP001328107">
    <property type="component" value="Unassembled WGS sequence"/>
</dbReference>
<dbReference type="AlphaFoldDB" id="A0AAN5CUH1"/>
<sequence length="74" mass="8641">RSRVDILRLHWIQKPPDAQECSLLLLMDIFETTRCVPSVPSVLTSRPKFTIRRSLLSTVEANPHRLRARGDFWL</sequence>
<name>A0AAN5CUH1_9BILA</name>
<feature type="non-terminal residue" evidence="1">
    <location>
        <position position="1"/>
    </location>
</feature>
<evidence type="ECO:0000313" key="2">
    <source>
        <dbReference type="Proteomes" id="UP001328107"/>
    </source>
</evidence>
<gene>
    <name evidence="1" type="ORF">PMAYCL1PPCAC_20709</name>
</gene>
<feature type="non-terminal residue" evidence="1">
    <location>
        <position position="74"/>
    </location>
</feature>
<dbReference type="EMBL" id="BTRK01000004">
    <property type="protein sequence ID" value="GMR50514.1"/>
    <property type="molecule type" value="Genomic_DNA"/>
</dbReference>
<accession>A0AAN5CUH1</accession>
<proteinExistence type="predicted"/>
<protein>
    <submittedName>
        <fullName evidence="1">Uncharacterized protein</fullName>
    </submittedName>
</protein>
<evidence type="ECO:0000313" key="1">
    <source>
        <dbReference type="EMBL" id="GMR50514.1"/>
    </source>
</evidence>